<evidence type="ECO:0000259" key="1">
    <source>
        <dbReference type="Pfam" id="PF18962"/>
    </source>
</evidence>
<evidence type="ECO:0000313" key="2">
    <source>
        <dbReference type="EMBL" id="HGW91096.1"/>
    </source>
</evidence>
<proteinExistence type="predicted"/>
<dbReference type="AlphaFoldDB" id="A0A7C4U697"/>
<dbReference type="NCBIfam" id="TIGR04183">
    <property type="entry name" value="Por_Secre_tail"/>
    <property type="match status" value="1"/>
</dbReference>
<feature type="domain" description="Secretion system C-terminal sorting" evidence="1">
    <location>
        <begin position="12"/>
        <end position="70"/>
    </location>
</feature>
<gene>
    <name evidence="2" type="ORF">ENV67_00960</name>
</gene>
<dbReference type="EMBL" id="DTHG01000010">
    <property type="protein sequence ID" value="HGW91096.1"/>
    <property type="molecule type" value="Genomic_DNA"/>
</dbReference>
<dbReference type="InterPro" id="IPR026444">
    <property type="entry name" value="Secre_tail"/>
</dbReference>
<organism evidence="2">
    <name type="scientific">candidate division WOR-3 bacterium</name>
    <dbReference type="NCBI Taxonomy" id="2052148"/>
    <lineage>
        <taxon>Bacteria</taxon>
        <taxon>Bacteria division WOR-3</taxon>
    </lineage>
</organism>
<reference evidence="2" key="1">
    <citation type="journal article" date="2020" name="mSystems">
        <title>Genome- and Community-Level Interaction Insights into Carbon Utilization and Element Cycling Functions of Hydrothermarchaeota in Hydrothermal Sediment.</title>
        <authorList>
            <person name="Zhou Z."/>
            <person name="Liu Y."/>
            <person name="Xu W."/>
            <person name="Pan J."/>
            <person name="Luo Z.H."/>
            <person name="Li M."/>
        </authorList>
    </citation>
    <scope>NUCLEOTIDE SEQUENCE [LARGE SCALE GENOMIC DNA]</scope>
    <source>
        <strain evidence="2">SpSt-780</strain>
    </source>
</reference>
<protein>
    <submittedName>
        <fullName evidence="2">T9SS type A sorting domain-containing protein</fullName>
    </submittedName>
</protein>
<name>A0A7C4U697_UNCW3</name>
<accession>A0A7C4U697</accession>
<comment type="caution">
    <text evidence="2">The sequence shown here is derived from an EMBL/GenBank/DDBJ whole genome shotgun (WGS) entry which is preliminary data.</text>
</comment>
<sequence>MEEIIKEEWSSSFISIRYESEGEKKIIVYIYDIAGRKIKENIFGVKKGSNEIRIEGIKKGVYFIRIGERMGKCVIIR</sequence>
<dbReference type="Pfam" id="PF18962">
    <property type="entry name" value="Por_Secre_tail"/>
    <property type="match status" value="1"/>
</dbReference>